<dbReference type="GO" id="GO:0006869">
    <property type="term" value="P:lipid transport"/>
    <property type="evidence" value="ECO:0007669"/>
    <property type="project" value="UniProtKB-KW"/>
</dbReference>
<dbReference type="GO" id="GO:0016020">
    <property type="term" value="C:membrane"/>
    <property type="evidence" value="ECO:0007669"/>
    <property type="project" value="TreeGrafter"/>
</dbReference>
<keyword evidence="7" id="KW-0472">Membrane</keyword>
<keyword evidence="7" id="KW-1133">Transmembrane helix</keyword>
<dbReference type="InterPro" id="IPR001849">
    <property type="entry name" value="PH_domain"/>
</dbReference>
<dbReference type="Pfam" id="PF00169">
    <property type="entry name" value="PH"/>
    <property type="match status" value="1"/>
</dbReference>
<comment type="subcellular location">
    <subcellularLocation>
        <location evidence="1">Endoplasmic reticulum</location>
    </subcellularLocation>
</comment>
<evidence type="ECO:0000256" key="1">
    <source>
        <dbReference type="ARBA" id="ARBA00004240"/>
    </source>
</evidence>
<gene>
    <name evidence="10" type="ORF">P43SY_008933</name>
</gene>
<evidence type="ECO:0000259" key="9">
    <source>
        <dbReference type="PROSITE" id="PS50848"/>
    </source>
</evidence>
<evidence type="ECO:0000313" key="11">
    <source>
        <dbReference type="Proteomes" id="UP001209570"/>
    </source>
</evidence>
<feature type="transmembrane region" description="Helical" evidence="7">
    <location>
        <begin position="364"/>
        <end position="382"/>
    </location>
</feature>
<dbReference type="InterPro" id="IPR037239">
    <property type="entry name" value="OSBP_sf"/>
</dbReference>
<evidence type="ECO:0000256" key="5">
    <source>
        <dbReference type="ARBA" id="ARBA00023121"/>
    </source>
</evidence>
<dbReference type="GO" id="GO:0005829">
    <property type="term" value="C:cytosol"/>
    <property type="evidence" value="ECO:0007669"/>
    <property type="project" value="TreeGrafter"/>
</dbReference>
<dbReference type="EMBL" id="JAKCXM010000010">
    <property type="protein sequence ID" value="KAJ0408586.1"/>
    <property type="molecule type" value="Genomic_DNA"/>
</dbReference>
<accession>A0AAD5MAD5</accession>
<feature type="domain" description="START" evidence="9">
    <location>
        <begin position="278"/>
        <end position="481"/>
    </location>
</feature>
<dbReference type="PANTHER" id="PTHR10972:SF148">
    <property type="entry name" value="OXYSTEROL-BINDING PROTEIN 9"/>
    <property type="match status" value="1"/>
</dbReference>
<dbReference type="Gene3D" id="2.30.29.30">
    <property type="entry name" value="Pleckstrin-homology domain (PH domain)/Phosphotyrosine-binding domain (PTB)"/>
    <property type="match status" value="1"/>
</dbReference>
<dbReference type="PROSITE" id="PS50848">
    <property type="entry name" value="START"/>
    <property type="match status" value="1"/>
</dbReference>
<dbReference type="InterPro" id="IPR000648">
    <property type="entry name" value="Oxysterol-bd"/>
</dbReference>
<dbReference type="InterPro" id="IPR011993">
    <property type="entry name" value="PH-like_dom_sf"/>
</dbReference>
<evidence type="ECO:0008006" key="12">
    <source>
        <dbReference type="Google" id="ProtNLM"/>
    </source>
</evidence>
<evidence type="ECO:0000256" key="3">
    <source>
        <dbReference type="ARBA" id="ARBA00022824"/>
    </source>
</evidence>
<dbReference type="SMART" id="SM00233">
    <property type="entry name" value="PH"/>
    <property type="match status" value="1"/>
</dbReference>
<dbReference type="Pfam" id="PF01852">
    <property type="entry name" value="START"/>
    <property type="match status" value="1"/>
</dbReference>
<dbReference type="GO" id="GO:0005783">
    <property type="term" value="C:endoplasmic reticulum"/>
    <property type="evidence" value="ECO:0007669"/>
    <property type="project" value="UniProtKB-SubCell"/>
</dbReference>
<keyword evidence="5" id="KW-0446">Lipid-binding</keyword>
<dbReference type="PROSITE" id="PS50003">
    <property type="entry name" value="PH_DOMAIN"/>
    <property type="match status" value="1"/>
</dbReference>
<keyword evidence="11" id="KW-1185">Reference proteome</keyword>
<evidence type="ECO:0000256" key="2">
    <source>
        <dbReference type="ARBA" id="ARBA00022448"/>
    </source>
</evidence>
<keyword evidence="2" id="KW-0813">Transport</keyword>
<keyword evidence="3" id="KW-0256">Endoplasmic reticulum</keyword>
<keyword evidence="4" id="KW-0445">Lipid transport</keyword>
<dbReference type="Proteomes" id="UP001209570">
    <property type="component" value="Unassembled WGS sequence"/>
</dbReference>
<dbReference type="SUPFAM" id="SSF144000">
    <property type="entry name" value="Oxysterol-binding protein-like"/>
    <property type="match status" value="1"/>
</dbReference>
<protein>
    <recommendedName>
        <fullName evidence="12">PH domain-containing protein</fullName>
    </recommendedName>
</protein>
<evidence type="ECO:0000259" key="8">
    <source>
        <dbReference type="PROSITE" id="PS50003"/>
    </source>
</evidence>
<keyword evidence="7" id="KW-0812">Transmembrane</keyword>
<evidence type="ECO:0000313" key="10">
    <source>
        <dbReference type="EMBL" id="KAJ0408586.1"/>
    </source>
</evidence>
<dbReference type="SUPFAM" id="SSF50729">
    <property type="entry name" value="PH domain-like"/>
    <property type="match status" value="1"/>
</dbReference>
<dbReference type="InterPro" id="IPR023393">
    <property type="entry name" value="START-like_dom_sf"/>
</dbReference>
<dbReference type="FunFam" id="2.40.160.120:FF:000018">
    <property type="entry name" value="Oxysterol-binding protein 9"/>
    <property type="match status" value="1"/>
</dbReference>
<feature type="transmembrane region" description="Helical" evidence="7">
    <location>
        <begin position="338"/>
        <end position="357"/>
    </location>
</feature>
<dbReference type="Pfam" id="PF01237">
    <property type="entry name" value="Oxysterol_BP"/>
    <property type="match status" value="1"/>
</dbReference>
<dbReference type="InterPro" id="IPR002913">
    <property type="entry name" value="START_lipid-bd_dom"/>
</dbReference>
<organism evidence="10 11">
    <name type="scientific">Pythium insidiosum</name>
    <name type="common">Pythiosis disease agent</name>
    <dbReference type="NCBI Taxonomy" id="114742"/>
    <lineage>
        <taxon>Eukaryota</taxon>
        <taxon>Sar</taxon>
        <taxon>Stramenopiles</taxon>
        <taxon>Oomycota</taxon>
        <taxon>Peronosporomycetes</taxon>
        <taxon>Pythiales</taxon>
        <taxon>Pythiaceae</taxon>
        <taxon>Pythium</taxon>
    </lineage>
</organism>
<sequence>MHALQDYQQRLTDLVHNDSSRRRAPITSLPGYDPSFMKEGYLQKKGQRLKGWKRRWFVCDGRAVSYYISRKDRKPNAVIPLESCTVQDGGVSETWNSPRIYITDGTSGVTYCLSAEDGEVVTAWLSVLNTAVARLHLQRRDARRADRDEASAAPTLKTLASLADDDDLAEKSSRRTAPLVSGDSVVPEKRVARLTSAPAHLNANARALRSKTEHQHTSIAMENDLASGLDRLDMLFSNRGAGAGAGRHGVVFRPLRADNGVLMSLGASSSGRAHHVARASCILPVSSEVAAYIITDNAKRAEWDVQFPRAFHVASFDEATELVHLDGGFQQLTSTKPFLAPQAAALLGAVVGGVVCVAAVASEALLLAVVVGGIVGAVVNSVDYSPLCAPRDLLVLRHVRETSVLEKRAPSMSDILDADGDENPPVVTILEKSVASELKLPTGGVVRAHVDLSGWLLEPCDGGRTRVTYVTDLDPKGFLSSQTKLEFLLQRLASVSVLREHVTQSQLSSFDGADVDDRASLDGDGVKDDEDDAIVSYSDDRTGVDAHAAEPKSTEYHPAVYMKGMMRLPTGGLKLVDKEVAKKQSGVLKDVIKSAGAKMLEGKGTVSLSLPVRIFEPRTNLERLVDLFLYAPTYLNAAAEQIDPLERFKLVMAFAVAGMHHSVGQLKPFNPILGETYQSLLNDGTEVCCEHTSHHPPISNFQLVGQKYAICGHVLWHGSFSMKSNAVVQNNRGPIRVSFDDGTVISYHLPVMQSGGFLWGDRTVDLTGAVLFEDRKNRLACELRFNPDEKKGMGGMFSASKTPSDHIRGVIINTATESELCEVSGSWLEELRVGDKAYWVYGRERSGYTVAVPEQSILASDSRNREDLQYLAANDLDAAQDWKVRLEVLQRADRKIRNDGRRPNHWTLKEDKAGH</sequence>
<dbReference type="Gene3D" id="3.30.530.20">
    <property type="match status" value="1"/>
</dbReference>
<feature type="region of interest" description="Disordered" evidence="6">
    <location>
        <begin position="164"/>
        <end position="184"/>
    </location>
</feature>
<dbReference type="SUPFAM" id="SSF55961">
    <property type="entry name" value="Bet v1-like"/>
    <property type="match status" value="1"/>
</dbReference>
<reference evidence="10" key="1">
    <citation type="submission" date="2021-12" db="EMBL/GenBank/DDBJ databases">
        <title>Prjna785345.</title>
        <authorList>
            <person name="Rujirawat T."/>
            <person name="Krajaejun T."/>
        </authorList>
    </citation>
    <scope>NUCLEOTIDE SEQUENCE</scope>
    <source>
        <strain evidence="10">Pi057C3</strain>
    </source>
</reference>
<evidence type="ECO:0000256" key="6">
    <source>
        <dbReference type="SAM" id="MobiDB-lite"/>
    </source>
</evidence>
<dbReference type="GO" id="GO:0032934">
    <property type="term" value="F:sterol binding"/>
    <property type="evidence" value="ECO:0007669"/>
    <property type="project" value="TreeGrafter"/>
</dbReference>
<dbReference type="Gene3D" id="2.40.160.120">
    <property type="match status" value="1"/>
</dbReference>
<comment type="caution">
    <text evidence="10">The sequence shown here is derived from an EMBL/GenBank/DDBJ whole genome shotgun (WGS) entry which is preliminary data.</text>
</comment>
<dbReference type="AlphaFoldDB" id="A0AAD5MAD5"/>
<evidence type="ECO:0000256" key="4">
    <source>
        <dbReference type="ARBA" id="ARBA00023055"/>
    </source>
</evidence>
<dbReference type="PANTHER" id="PTHR10972">
    <property type="entry name" value="OXYSTEROL-BINDING PROTEIN-RELATED"/>
    <property type="match status" value="1"/>
</dbReference>
<evidence type="ECO:0000256" key="7">
    <source>
        <dbReference type="SAM" id="Phobius"/>
    </source>
</evidence>
<name>A0AAD5MAD5_PYTIN</name>
<proteinExistence type="predicted"/>
<feature type="domain" description="PH" evidence="8">
    <location>
        <begin position="35"/>
        <end position="133"/>
    </location>
</feature>